<feature type="compositionally biased region" description="Polar residues" evidence="1">
    <location>
        <begin position="503"/>
        <end position="512"/>
    </location>
</feature>
<feature type="compositionally biased region" description="Basic and acidic residues" evidence="1">
    <location>
        <begin position="485"/>
        <end position="494"/>
    </location>
</feature>
<keyword evidence="3" id="KW-1185">Reference proteome</keyword>
<dbReference type="OrthoDB" id="3650932at2759"/>
<feature type="compositionally biased region" description="Basic and acidic residues" evidence="1">
    <location>
        <begin position="705"/>
        <end position="717"/>
    </location>
</feature>
<dbReference type="eggNOG" id="ENOG502RGHT">
    <property type="taxonomic scope" value="Eukaryota"/>
</dbReference>
<feature type="compositionally biased region" description="Polar residues" evidence="1">
    <location>
        <begin position="404"/>
        <end position="413"/>
    </location>
</feature>
<protein>
    <submittedName>
        <fullName evidence="2">Uncharacterized protein</fullName>
    </submittedName>
</protein>
<feature type="region of interest" description="Disordered" evidence="1">
    <location>
        <begin position="705"/>
        <end position="757"/>
    </location>
</feature>
<accession>N1PUK2</accession>
<dbReference type="Proteomes" id="UP000016933">
    <property type="component" value="Unassembled WGS sequence"/>
</dbReference>
<reference evidence="3" key="1">
    <citation type="journal article" date="2012" name="PLoS Genet.">
        <title>The genomes of the fungal plant pathogens Cladosporium fulvum and Dothistroma septosporum reveal adaptation to different hosts and lifestyles but also signatures of common ancestry.</title>
        <authorList>
            <person name="de Wit P.J.G.M."/>
            <person name="van der Burgt A."/>
            <person name="Oekmen B."/>
            <person name="Stergiopoulos I."/>
            <person name="Abd-Elsalam K.A."/>
            <person name="Aerts A.L."/>
            <person name="Bahkali A.H."/>
            <person name="Beenen H.G."/>
            <person name="Chettri P."/>
            <person name="Cox M.P."/>
            <person name="Datema E."/>
            <person name="de Vries R.P."/>
            <person name="Dhillon B."/>
            <person name="Ganley A.R."/>
            <person name="Griffiths S.A."/>
            <person name="Guo Y."/>
            <person name="Hamelin R.C."/>
            <person name="Henrissat B."/>
            <person name="Kabir M.S."/>
            <person name="Jashni M.K."/>
            <person name="Kema G."/>
            <person name="Klaubauf S."/>
            <person name="Lapidus A."/>
            <person name="Levasseur A."/>
            <person name="Lindquist E."/>
            <person name="Mehrabi R."/>
            <person name="Ohm R.A."/>
            <person name="Owen T.J."/>
            <person name="Salamov A."/>
            <person name="Schwelm A."/>
            <person name="Schijlen E."/>
            <person name="Sun H."/>
            <person name="van den Burg H.A."/>
            <person name="van Ham R.C.H.J."/>
            <person name="Zhang S."/>
            <person name="Goodwin S.B."/>
            <person name="Grigoriev I.V."/>
            <person name="Collemare J."/>
            <person name="Bradshaw R.E."/>
        </authorList>
    </citation>
    <scope>NUCLEOTIDE SEQUENCE [LARGE SCALE GENOMIC DNA]</scope>
    <source>
        <strain evidence="3">NZE10 / CBS 128990</strain>
    </source>
</reference>
<sequence length="791" mass="86579">MLTCPPSRVNLTAADLSEFERRWAARRPVRSTRPPTTGARLSAGAAHLTKLGYVPASANSGRKRAEPCSSQATICTAADDDTPLAGPSRPVSQFERAPIRVDQVVGRDTISISDSIEAARSPSWSPQKPPAHFTLHEEPVLGQAETEARRVRNPRRFRRAAVDTVLQHLVTTAPELVRSTDAAYDTVDEQTDVDSSLNPSLDPGAPVFVPGTRFGTIASHSPDSSHGGIRLDGVNTNDAENQAAHLHVRLSSDRNSRMSSYGLEQDHAASSRPDTTRPARLLQARRRSRTHNQDAAVHRTIPDLDRYPAMPTLPPGVGTNGRRSIATHRRVVLPRRRSSRAHLVDFERARMAQTGTGPASPAQRGELREPDQDGLPPLSPAPSPSSRSTPNLLLQGISAPVVQPRSSSVSWNRTAIPEETQPSNKPVEPSFSRRASGDDFVNRDSPLEELVKQLSRLVAHPRSVGRSLERPPSTHRPSLLNGDPFRLDSRERSSNRSPMVRSPSRQGTTTLHGQAVGRDAVQQAIEKYQRAYEAILVQSSSPGQTEVGPADTTVHRSQTQSSLLSALEDPVALALALPPETVPLSPASTPLPSSPGSPRSAYMPSTPPVHSPTSPRHSSISRSSIARSSINRIPQSLDAAMTPKVTIYNDDKSPAMQPQTPADVSRTGRRFHPRSDVELIHRSTPTASVETTSHVALERNFYRDPYHATTPSHHDAAQYDNSGLTPARQSPTMAVQGTSRVGYRRRELSENEMEPHLSRLEQDRHTWISRQEYGTLDVTPPREGRYERYLS</sequence>
<proteinExistence type="predicted"/>
<feature type="region of interest" description="Disordered" evidence="1">
    <location>
        <begin position="540"/>
        <end position="562"/>
    </location>
</feature>
<dbReference type="HOGENOM" id="CLU_354878_0_0_1"/>
<feature type="region of interest" description="Disordered" evidence="1">
    <location>
        <begin position="584"/>
        <end position="627"/>
    </location>
</feature>
<dbReference type="EMBL" id="KB446537">
    <property type="protein sequence ID" value="EME46618.1"/>
    <property type="molecule type" value="Genomic_DNA"/>
</dbReference>
<gene>
    <name evidence="2" type="ORF">DOTSEDRAFT_33205</name>
</gene>
<feature type="compositionally biased region" description="Basic and acidic residues" evidence="1">
    <location>
        <begin position="744"/>
        <end position="757"/>
    </location>
</feature>
<feature type="region of interest" description="Disordered" evidence="1">
    <location>
        <begin position="305"/>
        <end position="326"/>
    </location>
</feature>
<evidence type="ECO:0000313" key="2">
    <source>
        <dbReference type="EMBL" id="EME46618.1"/>
    </source>
</evidence>
<evidence type="ECO:0000313" key="3">
    <source>
        <dbReference type="Proteomes" id="UP000016933"/>
    </source>
</evidence>
<feature type="region of interest" description="Disordered" evidence="1">
    <location>
        <begin position="459"/>
        <end position="516"/>
    </location>
</feature>
<feature type="compositionally biased region" description="Polar residues" evidence="1">
    <location>
        <begin position="719"/>
        <end position="739"/>
    </location>
</feature>
<reference evidence="2 3" key="2">
    <citation type="journal article" date="2012" name="PLoS Pathog.">
        <title>Diverse lifestyles and strategies of plant pathogenesis encoded in the genomes of eighteen Dothideomycetes fungi.</title>
        <authorList>
            <person name="Ohm R.A."/>
            <person name="Feau N."/>
            <person name="Henrissat B."/>
            <person name="Schoch C.L."/>
            <person name="Horwitz B.A."/>
            <person name="Barry K.W."/>
            <person name="Condon B.J."/>
            <person name="Copeland A.C."/>
            <person name="Dhillon B."/>
            <person name="Glaser F."/>
            <person name="Hesse C.N."/>
            <person name="Kosti I."/>
            <person name="LaButti K."/>
            <person name="Lindquist E.A."/>
            <person name="Lucas S."/>
            <person name="Salamov A.A."/>
            <person name="Bradshaw R.E."/>
            <person name="Ciuffetti L."/>
            <person name="Hamelin R.C."/>
            <person name="Kema G.H.J."/>
            <person name="Lawrence C."/>
            <person name="Scott J.A."/>
            <person name="Spatafora J.W."/>
            <person name="Turgeon B.G."/>
            <person name="de Wit P.J.G.M."/>
            <person name="Zhong S."/>
            <person name="Goodwin S.B."/>
            <person name="Grigoriev I.V."/>
        </authorList>
    </citation>
    <scope>NUCLEOTIDE SEQUENCE [LARGE SCALE GENOMIC DNA]</scope>
    <source>
        <strain evidence="3">NZE10 / CBS 128990</strain>
    </source>
</reference>
<feature type="region of interest" description="Disordered" evidence="1">
    <location>
        <begin position="248"/>
        <end position="278"/>
    </location>
</feature>
<feature type="compositionally biased region" description="Low complexity" evidence="1">
    <location>
        <begin position="584"/>
        <end position="601"/>
    </location>
</feature>
<dbReference type="OMA" id="TICTIAD"/>
<feature type="compositionally biased region" description="Low complexity" evidence="1">
    <location>
        <begin position="611"/>
        <end position="627"/>
    </location>
</feature>
<evidence type="ECO:0000256" key="1">
    <source>
        <dbReference type="SAM" id="MobiDB-lite"/>
    </source>
</evidence>
<feature type="region of interest" description="Disordered" evidence="1">
    <location>
        <begin position="343"/>
        <end position="442"/>
    </location>
</feature>
<name>N1PUK2_DOTSN</name>
<organism evidence="2 3">
    <name type="scientific">Dothistroma septosporum (strain NZE10 / CBS 128990)</name>
    <name type="common">Red band needle blight fungus</name>
    <name type="synonym">Mycosphaerella pini</name>
    <dbReference type="NCBI Taxonomy" id="675120"/>
    <lineage>
        <taxon>Eukaryota</taxon>
        <taxon>Fungi</taxon>
        <taxon>Dikarya</taxon>
        <taxon>Ascomycota</taxon>
        <taxon>Pezizomycotina</taxon>
        <taxon>Dothideomycetes</taxon>
        <taxon>Dothideomycetidae</taxon>
        <taxon>Mycosphaerellales</taxon>
        <taxon>Mycosphaerellaceae</taxon>
        <taxon>Dothistroma</taxon>
    </lineage>
</organism>
<feature type="region of interest" description="Disordered" evidence="1">
    <location>
        <begin position="649"/>
        <end position="669"/>
    </location>
</feature>
<dbReference type="AlphaFoldDB" id="N1PUK2"/>
<feature type="compositionally biased region" description="Basic and acidic residues" evidence="1">
    <location>
        <begin position="264"/>
        <end position="277"/>
    </location>
</feature>